<dbReference type="PANTHER" id="PTHR11573">
    <property type="entry name" value="RIBONUCLEOSIDE-DIPHOSPHATE REDUCTASE LARGE CHAIN"/>
    <property type="match status" value="1"/>
</dbReference>
<evidence type="ECO:0000256" key="5">
    <source>
        <dbReference type="ARBA" id="ARBA00022840"/>
    </source>
</evidence>
<dbReference type="InterPro" id="IPR039718">
    <property type="entry name" value="Rrm1"/>
</dbReference>
<evidence type="ECO:0000256" key="3">
    <source>
        <dbReference type="ARBA" id="ARBA00022533"/>
    </source>
</evidence>
<dbReference type="CDD" id="cd01679">
    <property type="entry name" value="RNR_I"/>
    <property type="match status" value="1"/>
</dbReference>
<dbReference type="Pfam" id="PF03477">
    <property type="entry name" value="ATP-cone"/>
    <property type="match status" value="1"/>
</dbReference>
<dbReference type="PANTHER" id="PTHR11573:SF6">
    <property type="entry name" value="RIBONUCLEOSIDE-DIPHOSPHATE REDUCTASE LARGE SUBUNIT"/>
    <property type="match status" value="1"/>
</dbReference>
<dbReference type="PROSITE" id="PS00089">
    <property type="entry name" value="RIBORED_LARGE"/>
    <property type="match status" value="1"/>
</dbReference>
<dbReference type="AlphaFoldDB" id="A0A6C0KP59"/>
<keyword evidence="6" id="KW-0560">Oxidoreductase</keyword>
<dbReference type="SUPFAM" id="SSF51998">
    <property type="entry name" value="PFL-like glycyl radical enzymes"/>
    <property type="match status" value="1"/>
</dbReference>
<feature type="region of interest" description="Disordered" evidence="8">
    <location>
        <begin position="757"/>
        <end position="798"/>
    </location>
</feature>
<accession>A0A6C0KP59</accession>
<evidence type="ECO:0000256" key="6">
    <source>
        <dbReference type="ARBA" id="ARBA00023002"/>
    </source>
</evidence>
<evidence type="ECO:0000256" key="1">
    <source>
        <dbReference type="ARBA" id="ARBA00010406"/>
    </source>
</evidence>
<evidence type="ECO:0000313" key="10">
    <source>
        <dbReference type="EMBL" id="QHU18144.1"/>
    </source>
</evidence>
<dbReference type="InterPro" id="IPR013509">
    <property type="entry name" value="RNR_lsu_N"/>
</dbReference>
<name>A0A6C0KP59_9ZZZZ</name>
<evidence type="ECO:0000259" key="9">
    <source>
        <dbReference type="PROSITE" id="PS51161"/>
    </source>
</evidence>
<evidence type="ECO:0000256" key="2">
    <source>
        <dbReference type="ARBA" id="ARBA00012274"/>
    </source>
</evidence>
<feature type="domain" description="ATP-cone" evidence="9">
    <location>
        <begin position="5"/>
        <end position="93"/>
    </location>
</feature>
<dbReference type="InterPro" id="IPR005144">
    <property type="entry name" value="ATP-cone_dom"/>
</dbReference>
<dbReference type="PRINTS" id="PR01183">
    <property type="entry name" value="RIBORDTASEM1"/>
</dbReference>
<dbReference type="GO" id="GO:0009263">
    <property type="term" value="P:deoxyribonucleotide biosynthetic process"/>
    <property type="evidence" value="ECO:0007669"/>
    <property type="project" value="UniProtKB-KW"/>
</dbReference>
<keyword evidence="4" id="KW-0547">Nucleotide-binding</keyword>
<dbReference type="EMBL" id="MN740925">
    <property type="protein sequence ID" value="QHU18144.1"/>
    <property type="molecule type" value="Genomic_DNA"/>
</dbReference>
<dbReference type="InterPro" id="IPR013346">
    <property type="entry name" value="NrdE_NrdA_C"/>
</dbReference>
<dbReference type="UniPathway" id="UPA00326"/>
<feature type="compositionally biased region" description="Basic and acidic residues" evidence="8">
    <location>
        <begin position="788"/>
        <end position="798"/>
    </location>
</feature>
<evidence type="ECO:0000256" key="4">
    <source>
        <dbReference type="ARBA" id="ARBA00022741"/>
    </source>
</evidence>
<dbReference type="SUPFAM" id="SSF48168">
    <property type="entry name" value="R1 subunit of ribonucleotide reductase, N-terminal domain"/>
    <property type="match status" value="1"/>
</dbReference>
<keyword evidence="5" id="KW-0067">ATP-binding</keyword>
<protein>
    <recommendedName>
        <fullName evidence="2">ribonucleoside-diphosphate reductase</fullName>
        <ecNumber evidence="2">1.17.4.1</ecNumber>
    </recommendedName>
</protein>
<evidence type="ECO:0000256" key="8">
    <source>
        <dbReference type="SAM" id="MobiDB-lite"/>
    </source>
</evidence>
<keyword evidence="3" id="KW-0021">Allosteric enzyme</keyword>
<feature type="compositionally biased region" description="Acidic residues" evidence="8">
    <location>
        <begin position="772"/>
        <end position="787"/>
    </location>
</feature>
<dbReference type="EC" id="1.17.4.1" evidence="2"/>
<dbReference type="GO" id="GO:0004748">
    <property type="term" value="F:ribonucleoside-diphosphate reductase activity, thioredoxin disulfide as acceptor"/>
    <property type="evidence" value="ECO:0007669"/>
    <property type="project" value="UniProtKB-EC"/>
</dbReference>
<proteinExistence type="inferred from homology"/>
<dbReference type="NCBIfam" id="TIGR02506">
    <property type="entry name" value="NrdE_NrdA"/>
    <property type="match status" value="1"/>
</dbReference>
<dbReference type="InterPro" id="IPR000788">
    <property type="entry name" value="RNR_lg_C"/>
</dbReference>
<dbReference type="GO" id="GO:0005971">
    <property type="term" value="C:ribonucleoside-diphosphate reductase complex"/>
    <property type="evidence" value="ECO:0007669"/>
    <property type="project" value="TreeGrafter"/>
</dbReference>
<organism evidence="10">
    <name type="scientific">viral metagenome</name>
    <dbReference type="NCBI Taxonomy" id="1070528"/>
    <lineage>
        <taxon>unclassified sequences</taxon>
        <taxon>metagenomes</taxon>
        <taxon>organismal metagenomes</taxon>
    </lineage>
</organism>
<dbReference type="InterPro" id="IPR008926">
    <property type="entry name" value="RNR_R1-su_N"/>
</dbReference>
<dbReference type="Pfam" id="PF00317">
    <property type="entry name" value="Ribonuc_red_lgN"/>
    <property type="match status" value="1"/>
</dbReference>
<dbReference type="Pfam" id="PF02867">
    <property type="entry name" value="Ribonuc_red_lgC"/>
    <property type="match status" value="1"/>
</dbReference>
<dbReference type="GO" id="GO:0005524">
    <property type="term" value="F:ATP binding"/>
    <property type="evidence" value="ECO:0007669"/>
    <property type="project" value="UniProtKB-KW"/>
</dbReference>
<sequence>MPFSMRVLKRNGNTESVSFDKVLQRIRKAAHGLKVNADGLAQQVLSQIYDGVKTTELDELTSQLAANLYTSNLDWGTLAARIAISNHHKKTVANFASVMLGLGAGIIHPKILALCADSEKAAQIEAAIDYKRDYEIDYFGFKTLERSYLLKDSDLVIRERAQHLWMRVALALWSDDLPKAFRTYDMMSTKKFTHATPTLYSSGTPRQQLSSCFLVAMDSDSITGIFKTLGDCANISKYAGGIGLHCHNIRARGSGIRGTNGVSDGIMPMLRVFNNTARYVNQGGRRSGSFAVYLEPWHADIEDFLKLKLNTGVEEERARDLFYALWISDLFMERVEQAGEWSLFCPDECPGLADVWGDAFRSLYMKYESEGKARKRVSAQKLWFLILDAQMETGTPYLCYKDAANGKSNQQNLGTIKSSNLCSEIIQYSSPDETAVCNLASLSLPAFVKDGCSFDFDELRRVTAVAIENLNRVIDINYYPTVETERSNMRHRPVGLGVQGLADVFAMLKMDWESPAAAELNQLIFEHMYYAAVETSAQLAEVQGSYSTFAGSPASQGRLQPDLWKVMPLTEKACKLDWASLREKASKGLRNSLLIAPMPTASTSQILGNNECFEPFTSNLYTRRTLAGEFIIINKYLMAELVERGIWSEDMKQEIVARNGSVQGISEIPSDIQARYKTAWEMKQRILIDMAAGRGAFIDQSQSLNLFVADPNYAKLTSMHFYGWKAGLKTGCYYLRTKAPVMAQKFTVDPRLLAAVAKGTTSSSNDQRKQDDEDNESESSDDDEDPAEKEKEKKRQERKELLDRLAAEYEKEAEKAKAAAYSGEGCLMCSG</sequence>
<keyword evidence="7" id="KW-0215">Deoxyribonucleotide synthesis</keyword>
<dbReference type="PROSITE" id="PS51161">
    <property type="entry name" value="ATP_CONE"/>
    <property type="match status" value="1"/>
</dbReference>
<comment type="similarity">
    <text evidence="1">Belongs to the ribonucleoside diphosphate reductase large chain family.</text>
</comment>
<reference evidence="10" key="1">
    <citation type="journal article" date="2020" name="Nature">
        <title>Giant virus diversity and host interactions through global metagenomics.</title>
        <authorList>
            <person name="Schulz F."/>
            <person name="Roux S."/>
            <person name="Paez-Espino D."/>
            <person name="Jungbluth S."/>
            <person name="Walsh D.A."/>
            <person name="Denef V.J."/>
            <person name="McMahon K.D."/>
            <person name="Konstantinidis K.T."/>
            <person name="Eloe-Fadrosh E.A."/>
            <person name="Kyrpides N.C."/>
            <person name="Woyke T."/>
        </authorList>
    </citation>
    <scope>NUCLEOTIDE SEQUENCE</scope>
    <source>
        <strain evidence="10">GVMAG-S-3300013006-138</strain>
    </source>
</reference>
<dbReference type="Gene3D" id="3.20.70.20">
    <property type="match status" value="1"/>
</dbReference>
<evidence type="ECO:0000256" key="7">
    <source>
        <dbReference type="ARBA" id="ARBA00023116"/>
    </source>
</evidence>